<dbReference type="RefSeq" id="WP_167346067.1">
    <property type="nucleotide sequence ID" value="NZ_JYBP01000003.1"/>
</dbReference>
<dbReference type="AlphaFoldDB" id="A0A0D8BPP9"/>
<name>A0A0D8BPP9_GEOKU</name>
<keyword evidence="1" id="KW-0472">Membrane</keyword>
<gene>
    <name evidence="2" type="ORF">LG52_302</name>
</gene>
<evidence type="ECO:0000313" key="3">
    <source>
        <dbReference type="Proteomes" id="UP000032522"/>
    </source>
</evidence>
<feature type="transmembrane region" description="Helical" evidence="1">
    <location>
        <begin position="6"/>
        <end position="25"/>
    </location>
</feature>
<keyword evidence="1" id="KW-0812">Transmembrane</keyword>
<organism evidence="2 3">
    <name type="scientific">Geobacillus kaustophilus</name>
    <dbReference type="NCBI Taxonomy" id="1462"/>
    <lineage>
        <taxon>Bacteria</taxon>
        <taxon>Bacillati</taxon>
        <taxon>Bacillota</taxon>
        <taxon>Bacilli</taxon>
        <taxon>Bacillales</taxon>
        <taxon>Anoxybacillaceae</taxon>
        <taxon>Geobacillus</taxon>
        <taxon>Geobacillus thermoleovorans group</taxon>
    </lineage>
</organism>
<keyword evidence="1" id="KW-1133">Transmembrane helix</keyword>
<evidence type="ECO:0000256" key="1">
    <source>
        <dbReference type="SAM" id="Phobius"/>
    </source>
</evidence>
<dbReference type="PATRIC" id="fig|1462.6.peg.415"/>
<dbReference type="Proteomes" id="UP000032522">
    <property type="component" value="Unassembled WGS sequence"/>
</dbReference>
<sequence length="54" mass="6183">MNAVVKWLLIAVGLLLVSGIVYMAVRNRSVDVLAKILFVICACFFFIGLVYWFW</sequence>
<reference evidence="2 3" key="1">
    <citation type="submission" date="2015-01" db="EMBL/GenBank/DDBJ databases">
        <authorList>
            <person name="Filippidou S."/>
            <person name="Jeanneret N."/>
            <person name="Russel-Delif L."/>
            <person name="Junier T."/>
            <person name="Wunderlin T."/>
            <person name="Molina V."/>
            <person name="Johnson S.L."/>
            <person name="Davenport K.W."/>
            <person name="Chain P.S."/>
            <person name="Dorador C."/>
            <person name="Junier P."/>
        </authorList>
    </citation>
    <scope>NUCLEOTIDE SEQUENCE [LARGE SCALE GENOMIC DNA]</scope>
    <source>
        <strain evidence="2 3">Et7/4</strain>
    </source>
</reference>
<accession>A0A0D8BPP9</accession>
<proteinExistence type="predicted"/>
<dbReference type="EMBL" id="JYBP01000003">
    <property type="protein sequence ID" value="KJE26198.1"/>
    <property type="molecule type" value="Genomic_DNA"/>
</dbReference>
<protein>
    <submittedName>
        <fullName evidence="2">Putative membrane protein</fullName>
    </submittedName>
</protein>
<evidence type="ECO:0000313" key="2">
    <source>
        <dbReference type="EMBL" id="KJE26198.1"/>
    </source>
</evidence>
<comment type="caution">
    <text evidence="2">The sequence shown here is derived from an EMBL/GenBank/DDBJ whole genome shotgun (WGS) entry which is preliminary data.</text>
</comment>
<feature type="transmembrane region" description="Helical" evidence="1">
    <location>
        <begin position="32"/>
        <end position="53"/>
    </location>
</feature>